<feature type="transmembrane region" description="Helical" evidence="1">
    <location>
        <begin position="46"/>
        <end position="68"/>
    </location>
</feature>
<proteinExistence type="predicted"/>
<reference evidence="2" key="1">
    <citation type="submission" date="2022-06" db="EMBL/GenBank/DDBJ databases">
        <title>Genome sequence of Phormidium yuhuli AB48 isolated from an industrial photobioreactor environment.</title>
        <authorList>
            <person name="Qiu Y."/>
            <person name="Noonan A.J.C."/>
            <person name="Dofher K."/>
            <person name="Koch M."/>
            <person name="Kieft B."/>
            <person name="Lin X."/>
            <person name="Ziels R.M."/>
            <person name="Hallam S.J."/>
        </authorList>
    </citation>
    <scope>NUCLEOTIDE SEQUENCE</scope>
    <source>
        <strain evidence="2">AB48</strain>
    </source>
</reference>
<gene>
    <name evidence="2" type="ORF">NEA10_13915</name>
</gene>
<dbReference type="RefSeq" id="WP_252661367.1">
    <property type="nucleotide sequence ID" value="NZ_CP098611.1"/>
</dbReference>
<keyword evidence="1" id="KW-0472">Membrane</keyword>
<organism evidence="2 3">
    <name type="scientific">Phormidium yuhuli AB48</name>
    <dbReference type="NCBI Taxonomy" id="2940671"/>
    <lineage>
        <taxon>Bacteria</taxon>
        <taxon>Bacillati</taxon>
        <taxon>Cyanobacteriota</taxon>
        <taxon>Cyanophyceae</taxon>
        <taxon>Oscillatoriophycideae</taxon>
        <taxon>Oscillatoriales</taxon>
        <taxon>Oscillatoriaceae</taxon>
        <taxon>Phormidium</taxon>
        <taxon>Phormidium yuhuli</taxon>
    </lineage>
</organism>
<dbReference type="InterPro" id="IPR019664">
    <property type="entry name" value="Uncharacterised_Ycf51"/>
</dbReference>
<dbReference type="EMBL" id="CP098611">
    <property type="protein sequence ID" value="USR89945.1"/>
    <property type="molecule type" value="Genomic_DNA"/>
</dbReference>
<keyword evidence="3" id="KW-1185">Reference proteome</keyword>
<name>A0ABY5ALQ5_9CYAN</name>
<dbReference type="Pfam" id="PF10726">
    <property type="entry name" value="DUF2518"/>
    <property type="match status" value="1"/>
</dbReference>
<keyword evidence="1" id="KW-1133">Transmembrane helix</keyword>
<evidence type="ECO:0000256" key="1">
    <source>
        <dbReference type="SAM" id="Phobius"/>
    </source>
</evidence>
<dbReference type="Proteomes" id="UP001056708">
    <property type="component" value="Chromosome"/>
</dbReference>
<accession>A0ABY5ALQ5</accession>
<evidence type="ECO:0000313" key="3">
    <source>
        <dbReference type="Proteomes" id="UP001056708"/>
    </source>
</evidence>
<feature type="transmembrane region" description="Helical" evidence="1">
    <location>
        <begin position="20"/>
        <end position="39"/>
    </location>
</feature>
<keyword evidence="1" id="KW-0812">Transmembrane</keyword>
<sequence length="173" mass="18977">MMYCQLSLAFLTPADFLQATLWSLGTTAAFGLLALLAFLLQWGVRFRFVGITGFMAVLTVGLFSLSLFPITTTLVPGSVPYSVVYDNGGGQVVIKLPNDINESQLEATLRQAAINQFSPGRLGQNLLIRGRVLLHPEEDVTEPLFIGQVTRSQSDADENDFNIEINREALARL</sequence>
<evidence type="ECO:0000313" key="2">
    <source>
        <dbReference type="EMBL" id="USR89945.1"/>
    </source>
</evidence>
<protein>
    <submittedName>
        <fullName evidence="2">Ycf51 family protein</fullName>
    </submittedName>
</protein>